<accession>A0A2J6PZJ4</accession>
<dbReference type="EMBL" id="KZ613489">
    <property type="protein sequence ID" value="PMD19453.1"/>
    <property type="molecule type" value="Genomic_DNA"/>
</dbReference>
<protein>
    <submittedName>
        <fullName evidence="1">Uncharacterized protein</fullName>
    </submittedName>
</protein>
<organism evidence="1 2">
    <name type="scientific">Hyaloscypha hepaticicola</name>
    <dbReference type="NCBI Taxonomy" id="2082293"/>
    <lineage>
        <taxon>Eukaryota</taxon>
        <taxon>Fungi</taxon>
        <taxon>Dikarya</taxon>
        <taxon>Ascomycota</taxon>
        <taxon>Pezizomycotina</taxon>
        <taxon>Leotiomycetes</taxon>
        <taxon>Helotiales</taxon>
        <taxon>Hyaloscyphaceae</taxon>
        <taxon>Hyaloscypha</taxon>
    </lineage>
</organism>
<evidence type="ECO:0000313" key="2">
    <source>
        <dbReference type="Proteomes" id="UP000235672"/>
    </source>
</evidence>
<keyword evidence="2" id="KW-1185">Reference proteome</keyword>
<dbReference type="OrthoDB" id="3438963at2759"/>
<name>A0A2J6PZJ4_9HELO</name>
<sequence>MHACGSVGVSMTEMIAIIEQYAIRNPMLHSNLMPLVKTGKFYALSLILYKDLFDVEVCVSGAEQLYCEMLKNIISKMMSLWFTSDSTDLQNPEAWIASPALIECRKELGGEDPEKQAKLEKDRY</sequence>
<gene>
    <name evidence="1" type="ORF">NA56DRAFT_705628</name>
</gene>
<dbReference type="AlphaFoldDB" id="A0A2J6PZJ4"/>
<reference evidence="1 2" key="1">
    <citation type="submission" date="2016-05" db="EMBL/GenBank/DDBJ databases">
        <title>A degradative enzymes factory behind the ericoid mycorrhizal symbiosis.</title>
        <authorList>
            <consortium name="DOE Joint Genome Institute"/>
            <person name="Martino E."/>
            <person name="Morin E."/>
            <person name="Grelet G."/>
            <person name="Kuo A."/>
            <person name="Kohler A."/>
            <person name="Daghino S."/>
            <person name="Barry K."/>
            <person name="Choi C."/>
            <person name="Cichocki N."/>
            <person name="Clum A."/>
            <person name="Copeland A."/>
            <person name="Hainaut M."/>
            <person name="Haridas S."/>
            <person name="Labutti K."/>
            <person name="Lindquist E."/>
            <person name="Lipzen A."/>
            <person name="Khouja H.-R."/>
            <person name="Murat C."/>
            <person name="Ohm R."/>
            <person name="Olson A."/>
            <person name="Spatafora J."/>
            <person name="Veneault-Fourrey C."/>
            <person name="Henrissat B."/>
            <person name="Grigoriev I."/>
            <person name="Martin F."/>
            <person name="Perotto S."/>
        </authorList>
    </citation>
    <scope>NUCLEOTIDE SEQUENCE [LARGE SCALE GENOMIC DNA]</scope>
    <source>
        <strain evidence="1 2">UAMH 7357</strain>
    </source>
</reference>
<evidence type="ECO:0000313" key="1">
    <source>
        <dbReference type="EMBL" id="PMD19453.1"/>
    </source>
</evidence>
<proteinExistence type="predicted"/>
<dbReference type="Proteomes" id="UP000235672">
    <property type="component" value="Unassembled WGS sequence"/>
</dbReference>